<reference evidence="1" key="1">
    <citation type="submission" date="2014-11" db="EMBL/GenBank/DDBJ databases">
        <authorList>
            <person name="Amaro Gonzalez C."/>
        </authorList>
    </citation>
    <scope>NUCLEOTIDE SEQUENCE</scope>
</reference>
<dbReference type="AlphaFoldDB" id="A0A0E9TSJ6"/>
<dbReference type="EMBL" id="GBXM01052150">
    <property type="protein sequence ID" value="JAH56427.1"/>
    <property type="molecule type" value="Transcribed_RNA"/>
</dbReference>
<reference evidence="1" key="2">
    <citation type="journal article" date="2015" name="Fish Shellfish Immunol.">
        <title>Early steps in the European eel (Anguilla anguilla)-Vibrio vulnificus interaction in the gills: Role of the RtxA13 toxin.</title>
        <authorList>
            <person name="Callol A."/>
            <person name="Pajuelo D."/>
            <person name="Ebbesson L."/>
            <person name="Teles M."/>
            <person name="MacKenzie S."/>
            <person name="Amaro C."/>
        </authorList>
    </citation>
    <scope>NUCLEOTIDE SEQUENCE</scope>
</reference>
<accession>A0A0E9TSJ6</accession>
<organism evidence="1">
    <name type="scientific">Anguilla anguilla</name>
    <name type="common">European freshwater eel</name>
    <name type="synonym">Muraena anguilla</name>
    <dbReference type="NCBI Taxonomy" id="7936"/>
    <lineage>
        <taxon>Eukaryota</taxon>
        <taxon>Metazoa</taxon>
        <taxon>Chordata</taxon>
        <taxon>Craniata</taxon>
        <taxon>Vertebrata</taxon>
        <taxon>Euteleostomi</taxon>
        <taxon>Actinopterygii</taxon>
        <taxon>Neopterygii</taxon>
        <taxon>Teleostei</taxon>
        <taxon>Anguilliformes</taxon>
        <taxon>Anguillidae</taxon>
        <taxon>Anguilla</taxon>
    </lineage>
</organism>
<protein>
    <submittedName>
        <fullName evidence="1">Uncharacterized protein</fullName>
    </submittedName>
</protein>
<proteinExistence type="predicted"/>
<name>A0A0E9TSJ6_ANGAN</name>
<sequence length="21" mass="2512">MLLCSQSTLNFFHCFDVYMVI</sequence>
<evidence type="ECO:0000313" key="1">
    <source>
        <dbReference type="EMBL" id="JAH56427.1"/>
    </source>
</evidence>